<dbReference type="InterPro" id="IPR002156">
    <property type="entry name" value="RNaseH_domain"/>
</dbReference>
<dbReference type="GO" id="GO:0004523">
    <property type="term" value="F:RNA-DNA hybrid ribonuclease activity"/>
    <property type="evidence" value="ECO:0007669"/>
    <property type="project" value="InterPro"/>
</dbReference>
<evidence type="ECO:0000313" key="2">
    <source>
        <dbReference type="EMBL" id="MBA0553869.1"/>
    </source>
</evidence>
<proteinExistence type="predicted"/>
<reference evidence="2 3" key="1">
    <citation type="journal article" date="2019" name="Genome Biol. Evol.">
        <title>Insights into the evolution of the New World diploid cottons (Gossypium, subgenus Houzingenia) based on genome sequencing.</title>
        <authorList>
            <person name="Grover C.E."/>
            <person name="Arick M.A. 2nd"/>
            <person name="Thrash A."/>
            <person name="Conover J.L."/>
            <person name="Sanders W.S."/>
            <person name="Peterson D.G."/>
            <person name="Frelichowski J.E."/>
            <person name="Scheffler J.A."/>
            <person name="Scheffler B.E."/>
            <person name="Wendel J.F."/>
        </authorList>
    </citation>
    <scope>NUCLEOTIDE SEQUENCE [LARGE SCALE GENOMIC DNA]</scope>
    <source>
        <strain evidence="2">157</strain>
        <tissue evidence="2">Leaf</tissue>
    </source>
</reference>
<dbReference type="SUPFAM" id="SSF53098">
    <property type="entry name" value="Ribonuclease H-like"/>
    <property type="match status" value="1"/>
</dbReference>
<dbReference type="Proteomes" id="UP000593572">
    <property type="component" value="Unassembled WGS sequence"/>
</dbReference>
<accession>A0A7J8LN69</accession>
<dbReference type="InterPro" id="IPR036397">
    <property type="entry name" value="RNaseH_sf"/>
</dbReference>
<dbReference type="GO" id="GO:0003676">
    <property type="term" value="F:nucleic acid binding"/>
    <property type="evidence" value="ECO:0007669"/>
    <property type="project" value="InterPro"/>
</dbReference>
<dbReference type="Pfam" id="PF13456">
    <property type="entry name" value="RVT_3"/>
    <property type="match status" value="1"/>
</dbReference>
<sequence length="101" mass="11434">MCTVLDAELWGILDGLNLILERGYGSVLIQTDSLEAVNVIQEESFGGSTSALVRRIRQLLDTVRLWKIQHISRDKNKIADGLVRMVHDRRSGLRVFEDSLL</sequence>
<organism evidence="2 3">
    <name type="scientific">Gossypium lobatum</name>
    <dbReference type="NCBI Taxonomy" id="34289"/>
    <lineage>
        <taxon>Eukaryota</taxon>
        <taxon>Viridiplantae</taxon>
        <taxon>Streptophyta</taxon>
        <taxon>Embryophyta</taxon>
        <taxon>Tracheophyta</taxon>
        <taxon>Spermatophyta</taxon>
        <taxon>Magnoliopsida</taxon>
        <taxon>eudicotyledons</taxon>
        <taxon>Gunneridae</taxon>
        <taxon>Pentapetalae</taxon>
        <taxon>rosids</taxon>
        <taxon>malvids</taxon>
        <taxon>Malvales</taxon>
        <taxon>Malvaceae</taxon>
        <taxon>Malvoideae</taxon>
        <taxon>Gossypium</taxon>
    </lineage>
</organism>
<dbReference type="AlphaFoldDB" id="A0A7J8LN69"/>
<comment type="caution">
    <text evidence="2">The sequence shown here is derived from an EMBL/GenBank/DDBJ whole genome shotgun (WGS) entry which is preliminary data.</text>
</comment>
<dbReference type="CDD" id="cd06222">
    <property type="entry name" value="RNase_H_like"/>
    <property type="match status" value="1"/>
</dbReference>
<gene>
    <name evidence="2" type="ORF">Golob_013012</name>
</gene>
<keyword evidence="3" id="KW-1185">Reference proteome</keyword>
<evidence type="ECO:0000313" key="3">
    <source>
        <dbReference type="Proteomes" id="UP000593572"/>
    </source>
</evidence>
<feature type="domain" description="RNase H type-1" evidence="1">
    <location>
        <begin position="3"/>
        <end position="85"/>
    </location>
</feature>
<dbReference type="Gene3D" id="3.30.420.10">
    <property type="entry name" value="Ribonuclease H-like superfamily/Ribonuclease H"/>
    <property type="match status" value="1"/>
</dbReference>
<dbReference type="InterPro" id="IPR053151">
    <property type="entry name" value="RNase_H-like"/>
</dbReference>
<dbReference type="PANTHER" id="PTHR47723:SF19">
    <property type="entry name" value="POLYNUCLEOTIDYL TRANSFERASE, RIBONUCLEASE H-LIKE SUPERFAMILY PROTEIN"/>
    <property type="match status" value="1"/>
</dbReference>
<dbReference type="InterPro" id="IPR044730">
    <property type="entry name" value="RNase_H-like_dom_plant"/>
</dbReference>
<evidence type="ECO:0000259" key="1">
    <source>
        <dbReference type="Pfam" id="PF13456"/>
    </source>
</evidence>
<name>A0A7J8LN69_9ROSI</name>
<dbReference type="PANTHER" id="PTHR47723">
    <property type="entry name" value="OS05G0353850 PROTEIN"/>
    <property type="match status" value="1"/>
</dbReference>
<dbReference type="EMBL" id="JABEZX010000004">
    <property type="protein sequence ID" value="MBA0553869.1"/>
    <property type="molecule type" value="Genomic_DNA"/>
</dbReference>
<protein>
    <recommendedName>
        <fullName evidence="1">RNase H type-1 domain-containing protein</fullName>
    </recommendedName>
</protein>
<dbReference type="InterPro" id="IPR012337">
    <property type="entry name" value="RNaseH-like_sf"/>
</dbReference>